<sequence>MATTATALISTTIDDLEAAVYSYRAVQSDKALHAAIHEGGRNLFLVGRALEAAKTELGGQDLAGDAESTMDLLKQCKANAELSKNIFKAIALAPEASRSQRYKDVVRQEGNGRTVEVLVMGMINHVRLLAENDAVGAGIQDQVNALREAIGRLSATESSMPDEASDYSFTNYGSGDMLNAPGGTVNKSNGTGNHFAGASFSGAVSF</sequence>
<gene>
    <name evidence="3" type="ORF">FPCIR_13424</name>
</gene>
<dbReference type="Proteomes" id="UP000546213">
    <property type="component" value="Unassembled WGS sequence"/>
</dbReference>
<comment type="caution">
    <text evidence="3">The sequence shown here is derived from an EMBL/GenBank/DDBJ whole genome shotgun (WGS) entry which is preliminary data.</text>
</comment>
<feature type="domain" description="NACHT-NTPase and P-loop NTPases N-terminal" evidence="2">
    <location>
        <begin position="9"/>
        <end position="129"/>
    </location>
</feature>
<evidence type="ECO:0008006" key="5">
    <source>
        <dbReference type="Google" id="ProtNLM"/>
    </source>
</evidence>
<name>A0A8H5KKG4_9HYPO</name>
<dbReference type="InterPro" id="IPR031353">
    <property type="entry name" value="NACHT_sigma"/>
</dbReference>
<protein>
    <recommendedName>
        <fullName evidence="5">NACHT-NTPase and P-loop NTPases N-terminal domain-containing protein</fullName>
    </recommendedName>
</protein>
<dbReference type="InterPro" id="IPR031352">
    <property type="entry name" value="SesA"/>
</dbReference>
<evidence type="ECO:0000313" key="4">
    <source>
        <dbReference type="Proteomes" id="UP000546213"/>
    </source>
</evidence>
<accession>A0A8H5KKG4</accession>
<dbReference type="EMBL" id="JAAOAS010000500">
    <property type="protein sequence ID" value="KAF5574888.1"/>
    <property type="molecule type" value="Genomic_DNA"/>
</dbReference>
<dbReference type="OrthoDB" id="674604at2759"/>
<proteinExistence type="predicted"/>
<evidence type="ECO:0000313" key="3">
    <source>
        <dbReference type="EMBL" id="KAF5574888.1"/>
    </source>
</evidence>
<keyword evidence="4" id="KW-1185">Reference proteome</keyword>
<evidence type="ECO:0000259" key="1">
    <source>
        <dbReference type="Pfam" id="PF17106"/>
    </source>
</evidence>
<dbReference type="Pfam" id="PF17106">
    <property type="entry name" value="NACHT_sigma"/>
    <property type="match status" value="1"/>
</dbReference>
<dbReference type="Pfam" id="PF17107">
    <property type="entry name" value="SesA"/>
    <property type="match status" value="1"/>
</dbReference>
<evidence type="ECO:0000259" key="2">
    <source>
        <dbReference type="Pfam" id="PF17107"/>
    </source>
</evidence>
<dbReference type="AlphaFoldDB" id="A0A8H5KKG4"/>
<reference evidence="3 4" key="1">
    <citation type="submission" date="2020-05" db="EMBL/GenBank/DDBJ databases">
        <title>Identification and distribution of gene clusters putatively required for synthesis of sphingolipid metabolism inhibitors in phylogenetically diverse species of the filamentous fungus Fusarium.</title>
        <authorList>
            <person name="Kim H.-S."/>
            <person name="Busman M."/>
            <person name="Brown D.W."/>
            <person name="Divon H."/>
            <person name="Uhlig S."/>
            <person name="Proctor R.H."/>
        </authorList>
    </citation>
    <scope>NUCLEOTIDE SEQUENCE [LARGE SCALE GENOMIC DNA]</scope>
    <source>
        <strain evidence="3 4">NRRL 36939</strain>
    </source>
</reference>
<feature type="domain" description="NACHT-NTPase sigma" evidence="1">
    <location>
        <begin position="167"/>
        <end position="206"/>
    </location>
</feature>
<organism evidence="3 4">
    <name type="scientific">Fusarium pseudocircinatum</name>
    <dbReference type="NCBI Taxonomy" id="56676"/>
    <lineage>
        <taxon>Eukaryota</taxon>
        <taxon>Fungi</taxon>
        <taxon>Dikarya</taxon>
        <taxon>Ascomycota</taxon>
        <taxon>Pezizomycotina</taxon>
        <taxon>Sordariomycetes</taxon>
        <taxon>Hypocreomycetidae</taxon>
        <taxon>Hypocreales</taxon>
        <taxon>Nectriaceae</taxon>
        <taxon>Fusarium</taxon>
        <taxon>Fusarium fujikuroi species complex</taxon>
    </lineage>
</organism>